<dbReference type="OrthoDB" id="206201at2759"/>
<dbReference type="PROSITE" id="PS00137">
    <property type="entry name" value="SUBTILASE_HIS"/>
    <property type="match status" value="1"/>
</dbReference>
<feature type="domain" description="Peptidase S8/S53" evidence="7">
    <location>
        <begin position="168"/>
        <end position="397"/>
    </location>
</feature>
<dbReference type="Pfam" id="PF05922">
    <property type="entry name" value="Inhibitor_I9"/>
    <property type="match status" value="1"/>
</dbReference>
<feature type="chain" id="PRO_5040946052" evidence="6">
    <location>
        <begin position="21"/>
        <end position="499"/>
    </location>
</feature>
<dbReference type="Gene3D" id="3.40.50.200">
    <property type="entry name" value="Peptidase S8/S53 domain"/>
    <property type="match status" value="1"/>
</dbReference>
<dbReference type="InterPro" id="IPR022398">
    <property type="entry name" value="Peptidase_S8_His-AS"/>
</dbReference>
<dbReference type="SUPFAM" id="SSF52743">
    <property type="entry name" value="Subtilisin-like"/>
    <property type="match status" value="1"/>
</dbReference>
<dbReference type="PRINTS" id="PR00723">
    <property type="entry name" value="SUBTILISIN"/>
</dbReference>
<dbReference type="InterPro" id="IPR000209">
    <property type="entry name" value="Peptidase_S8/S53_dom"/>
</dbReference>
<reference evidence="9" key="1">
    <citation type="submission" date="2022-06" db="EMBL/GenBank/DDBJ databases">
        <title>Genome Sequence of Candolleomyces eurysporus.</title>
        <authorList>
            <person name="Buettner E."/>
        </authorList>
    </citation>
    <scope>NUCLEOTIDE SEQUENCE</scope>
    <source>
        <strain evidence="9">VTCC 930004</strain>
    </source>
</reference>
<dbReference type="AlphaFoldDB" id="A0A9W8JBM1"/>
<comment type="caution">
    <text evidence="9">The sequence shown here is derived from an EMBL/GenBank/DDBJ whole genome shotgun (WGS) entry which is preliminary data.</text>
</comment>
<dbReference type="EMBL" id="JANBPK010000959">
    <property type="protein sequence ID" value="KAJ2927798.1"/>
    <property type="molecule type" value="Genomic_DNA"/>
</dbReference>
<evidence type="ECO:0000259" key="8">
    <source>
        <dbReference type="Pfam" id="PF05922"/>
    </source>
</evidence>
<feature type="active site" description="Charge relay system" evidence="5">
    <location>
        <position position="208"/>
    </location>
</feature>
<dbReference type="GO" id="GO:0006508">
    <property type="term" value="P:proteolysis"/>
    <property type="evidence" value="ECO:0007669"/>
    <property type="project" value="UniProtKB-KW"/>
</dbReference>
<dbReference type="InterPro" id="IPR034193">
    <property type="entry name" value="PCSK9_ProteinaseK-like"/>
</dbReference>
<dbReference type="FunFam" id="3.40.50.200:FF:000007">
    <property type="entry name" value="Subtilisin-like serine protease"/>
    <property type="match status" value="1"/>
</dbReference>
<feature type="signal peptide" evidence="6">
    <location>
        <begin position="1"/>
        <end position="20"/>
    </location>
</feature>
<dbReference type="PROSITE" id="PS00136">
    <property type="entry name" value="SUBTILASE_ASP"/>
    <property type="match status" value="1"/>
</dbReference>
<organism evidence="9 10">
    <name type="scientific">Candolleomyces eurysporus</name>
    <dbReference type="NCBI Taxonomy" id="2828524"/>
    <lineage>
        <taxon>Eukaryota</taxon>
        <taxon>Fungi</taxon>
        <taxon>Dikarya</taxon>
        <taxon>Basidiomycota</taxon>
        <taxon>Agaricomycotina</taxon>
        <taxon>Agaricomycetes</taxon>
        <taxon>Agaricomycetidae</taxon>
        <taxon>Agaricales</taxon>
        <taxon>Agaricineae</taxon>
        <taxon>Psathyrellaceae</taxon>
        <taxon>Candolleomyces</taxon>
    </lineage>
</organism>
<dbReference type="CDD" id="cd04077">
    <property type="entry name" value="Peptidases_S8_PCSK9_ProteinaseK_like"/>
    <property type="match status" value="1"/>
</dbReference>
<dbReference type="GO" id="GO:0004252">
    <property type="term" value="F:serine-type endopeptidase activity"/>
    <property type="evidence" value="ECO:0007669"/>
    <property type="project" value="UniProtKB-UniRule"/>
</dbReference>
<dbReference type="Pfam" id="PF00082">
    <property type="entry name" value="Peptidase_S8"/>
    <property type="match status" value="1"/>
</dbReference>
<dbReference type="InterPro" id="IPR010259">
    <property type="entry name" value="S8pro/Inhibitor_I9"/>
</dbReference>
<dbReference type="InterPro" id="IPR050131">
    <property type="entry name" value="Peptidase_S8_subtilisin-like"/>
</dbReference>
<accession>A0A9W8JBM1</accession>
<evidence type="ECO:0000313" key="9">
    <source>
        <dbReference type="EMBL" id="KAJ2927798.1"/>
    </source>
</evidence>
<dbReference type="PANTHER" id="PTHR43806:SF11">
    <property type="entry name" value="CEREVISIN-RELATED"/>
    <property type="match status" value="1"/>
</dbReference>
<dbReference type="GO" id="GO:0005615">
    <property type="term" value="C:extracellular space"/>
    <property type="evidence" value="ECO:0007669"/>
    <property type="project" value="TreeGrafter"/>
</dbReference>
<gene>
    <name evidence="9" type="ORF">H1R20_g9302</name>
</gene>
<dbReference type="Gene3D" id="3.30.70.80">
    <property type="entry name" value="Peptidase S8 propeptide/proteinase inhibitor I9"/>
    <property type="match status" value="1"/>
</dbReference>
<dbReference type="InterPro" id="IPR036852">
    <property type="entry name" value="Peptidase_S8/S53_dom_sf"/>
</dbReference>
<sequence>MSPFFGWTSVALSCVSVVVAITLSTPPRVLPQRSPIGLVSLLVSEHPHGTVNSSYIVMLKDDIHPDIKLSHLNFLQSIHQADPLIGDVSGIQQVYDGHIHGYAGRFTDRVLEQLRARPEVAYIERDQIVHTTKLTTQRSAPWGLGRISHRPRLSFSTFDKYEYDDEGGDGVDVYVIDTGVNINHVEFEGRASWGKTIPDDEDEDGNGHGSHCAGIIASRKYGVAKKANIIAVKVLGSNGSGTMSDVIAGVVWATSEAQKKDAAAAQEYAATGKTNHKGSVANMSLGGGKSQALDDTVNKAVSSGLHFAVVAGNDNRDACNYSPAAAENAITVGASTLSDERTSASNHGSCVDVFAPGSNILSTYKGSTTATSTLSGTSMASSHVAGLLAYLLSIYPSPSFDPTFDKEGSLKNIESQSILSNPSSESLYSLVHSVLREWIAAFMPLPPLIEAITAPVPKQPTLTPLQLKKALIALSSRGMLSELPDNTVNLLVFNNATSS</sequence>
<evidence type="ECO:0000313" key="10">
    <source>
        <dbReference type="Proteomes" id="UP001140091"/>
    </source>
</evidence>
<dbReference type="PROSITE" id="PS51892">
    <property type="entry name" value="SUBTILASE"/>
    <property type="match status" value="1"/>
</dbReference>
<dbReference type="Proteomes" id="UP001140091">
    <property type="component" value="Unassembled WGS sequence"/>
</dbReference>
<proteinExistence type="inferred from homology"/>
<feature type="active site" description="Charge relay system" evidence="5">
    <location>
        <position position="378"/>
    </location>
</feature>
<feature type="active site" description="Charge relay system" evidence="5">
    <location>
        <position position="177"/>
    </location>
</feature>
<dbReference type="InterPro" id="IPR023827">
    <property type="entry name" value="Peptidase_S8_Asp-AS"/>
</dbReference>
<evidence type="ECO:0000256" key="3">
    <source>
        <dbReference type="ARBA" id="ARBA00022801"/>
    </source>
</evidence>
<evidence type="ECO:0000256" key="6">
    <source>
        <dbReference type="SAM" id="SignalP"/>
    </source>
</evidence>
<keyword evidence="4 5" id="KW-0720">Serine protease</keyword>
<dbReference type="InterPro" id="IPR015500">
    <property type="entry name" value="Peptidase_S8_subtilisin-rel"/>
</dbReference>
<comment type="similarity">
    <text evidence="1 5">Belongs to the peptidase S8 family.</text>
</comment>
<evidence type="ECO:0000256" key="2">
    <source>
        <dbReference type="ARBA" id="ARBA00022670"/>
    </source>
</evidence>
<dbReference type="PANTHER" id="PTHR43806">
    <property type="entry name" value="PEPTIDASE S8"/>
    <property type="match status" value="1"/>
</dbReference>
<name>A0A9W8JBM1_9AGAR</name>
<keyword evidence="2 5" id="KW-0645">Protease</keyword>
<evidence type="ECO:0000256" key="4">
    <source>
        <dbReference type="ARBA" id="ARBA00022825"/>
    </source>
</evidence>
<protein>
    <submittedName>
        <fullName evidence="9">Uncharacterized protein</fullName>
    </submittedName>
</protein>
<dbReference type="InterPro" id="IPR037045">
    <property type="entry name" value="S8pro/Inhibitor_I9_sf"/>
</dbReference>
<keyword evidence="6" id="KW-0732">Signal</keyword>
<evidence type="ECO:0000259" key="7">
    <source>
        <dbReference type="Pfam" id="PF00082"/>
    </source>
</evidence>
<evidence type="ECO:0000256" key="5">
    <source>
        <dbReference type="PROSITE-ProRule" id="PRU01240"/>
    </source>
</evidence>
<keyword evidence="10" id="KW-1185">Reference proteome</keyword>
<evidence type="ECO:0000256" key="1">
    <source>
        <dbReference type="ARBA" id="ARBA00011073"/>
    </source>
</evidence>
<feature type="domain" description="Inhibitor I9" evidence="8">
    <location>
        <begin position="54"/>
        <end position="131"/>
    </location>
</feature>
<keyword evidence="3 5" id="KW-0378">Hydrolase</keyword>
<feature type="non-terminal residue" evidence="9">
    <location>
        <position position="499"/>
    </location>
</feature>